<dbReference type="OrthoDB" id="8481298at2"/>
<sequence length="186" mass="20190">MSKPLPFAVFAGHPLAGKTTAATLFAQLRTPSTLIDDAAPLREIAMRNFGLTWQQVSTAEGKAQSVEVAGATMTVRQILGRLGKSLENELGEFILPWMATHRLPDDVAALIASARRRNGAYYRQRGGIVIQIDNPLAGPSGNDFDLWDRTEVDFVVLNDGLAGGLSEDQAKDDLRRKLATIAVLFD</sequence>
<reference evidence="1 2" key="1">
    <citation type="submission" date="2019-09" db="EMBL/GenBank/DDBJ databases">
        <title>Genome sequence of Roseospira marina, one of the more divergent members of the non-sulfur purple photosynthetic bacterial family, the Rhodospirillaceae.</title>
        <authorList>
            <person name="Meyer T."/>
            <person name="Kyndt J."/>
        </authorList>
    </citation>
    <scope>NUCLEOTIDE SEQUENCE [LARGE SCALE GENOMIC DNA]</scope>
    <source>
        <strain evidence="1 2">DSM 15113</strain>
    </source>
</reference>
<dbReference type="Proteomes" id="UP000324065">
    <property type="component" value="Unassembled WGS sequence"/>
</dbReference>
<evidence type="ECO:0000313" key="1">
    <source>
        <dbReference type="EMBL" id="KAA5604412.1"/>
    </source>
</evidence>
<accession>A0A5M6I8D8</accession>
<evidence type="ECO:0000313" key="2">
    <source>
        <dbReference type="Proteomes" id="UP000324065"/>
    </source>
</evidence>
<keyword evidence="2" id="KW-1185">Reference proteome</keyword>
<name>A0A5M6I8D8_9PROT</name>
<organism evidence="1 2">
    <name type="scientific">Roseospira marina</name>
    <dbReference type="NCBI Taxonomy" id="140057"/>
    <lineage>
        <taxon>Bacteria</taxon>
        <taxon>Pseudomonadati</taxon>
        <taxon>Pseudomonadota</taxon>
        <taxon>Alphaproteobacteria</taxon>
        <taxon>Rhodospirillales</taxon>
        <taxon>Rhodospirillaceae</taxon>
        <taxon>Roseospira</taxon>
    </lineage>
</organism>
<dbReference type="AlphaFoldDB" id="A0A5M6I8D8"/>
<dbReference type="RefSeq" id="WP_150063503.1">
    <property type="nucleotide sequence ID" value="NZ_JACHII010000014.1"/>
</dbReference>
<protein>
    <recommendedName>
        <fullName evidence="3">Dephospho-CoA kinase</fullName>
    </recommendedName>
</protein>
<evidence type="ECO:0008006" key="3">
    <source>
        <dbReference type="Google" id="ProtNLM"/>
    </source>
</evidence>
<proteinExistence type="predicted"/>
<comment type="caution">
    <text evidence="1">The sequence shown here is derived from an EMBL/GenBank/DDBJ whole genome shotgun (WGS) entry which is preliminary data.</text>
</comment>
<dbReference type="EMBL" id="VWPJ01000018">
    <property type="protein sequence ID" value="KAA5604412.1"/>
    <property type="molecule type" value="Genomic_DNA"/>
</dbReference>
<gene>
    <name evidence="1" type="ORF">F1188_16255</name>
</gene>